<evidence type="ECO:0000313" key="1">
    <source>
        <dbReference type="EMBL" id="NYH89411.1"/>
    </source>
</evidence>
<gene>
    <name evidence="1" type="ORF">F4554_002049</name>
</gene>
<dbReference type="Proteomes" id="UP000579605">
    <property type="component" value="Unassembled WGS sequence"/>
</dbReference>
<accession>A0A852Z8U1</accession>
<name>A0A852Z8U1_9ACTN</name>
<dbReference type="EMBL" id="JACBZH010000001">
    <property type="protein sequence ID" value="NYH89411.1"/>
    <property type="molecule type" value="Genomic_DNA"/>
</dbReference>
<proteinExistence type="predicted"/>
<sequence length="81" mass="7970">MTSSRSATTAAVTSSNLVSAPSNTLARSAVNAGAPVTCARRGSVRFPDAAARMSVIFAAVFAVPSSVERGTATVASAPLGS</sequence>
<protein>
    <submittedName>
        <fullName evidence="1">Uncharacterized protein</fullName>
    </submittedName>
</protein>
<comment type="caution">
    <text evidence="1">The sequence shown here is derived from an EMBL/GenBank/DDBJ whole genome shotgun (WGS) entry which is preliminary data.</text>
</comment>
<reference evidence="1 2" key="1">
    <citation type="submission" date="2020-07" db="EMBL/GenBank/DDBJ databases">
        <title>Sequencing the genomes of 1000 actinobacteria strains.</title>
        <authorList>
            <person name="Klenk H.-P."/>
        </authorList>
    </citation>
    <scope>NUCLEOTIDE SEQUENCE [LARGE SCALE GENOMIC DNA]</scope>
    <source>
        <strain evidence="1 2">DSM 18448</strain>
    </source>
</reference>
<keyword evidence="2" id="KW-1185">Reference proteome</keyword>
<evidence type="ECO:0000313" key="2">
    <source>
        <dbReference type="Proteomes" id="UP000579605"/>
    </source>
</evidence>
<organism evidence="1 2">
    <name type="scientific">Actinopolymorpha rutila</name>
    <dbReference type="NCBI Taxonomy" id="446787"/>
    <lineage>
        <taxon>Bacteria</taxon>
        <taxon>Bacillati</taxon>
        <taxon>Actinomycetota</taxon>
        <taxon>Actinomycetes</taxon>
        <taxon>Propionibacteriales</taxon>
        <taxon>Actinopolymorphaceae</taxon>
        <taxon>Actinopolymorpha</taxon>
    </lineage>
</organism>
<dbReference type="AlphaFoldDB" id="A0A852Z8U1"/>